<evidence type="ECO:0000313" key="1">
    <source>
        <dbReference type="EMBL" id="ALE91294.1"/>
    </source>
</evidence>
<dbReference type="Proteomes" id="UP000062833">
    <property type="component" value="Chromosome"/>
</dbReference>
<proteinExistence type="predicted"/>
<organism evidence="1 2">
    <name type="scientific">Arthrobacter alpinus</name>
    <dbReference type="NCBI Taxonomy" id="656366"/>
    <lineage>
        <taxon>Bacteria</taxon>
        <taxon>Bacillati</taxon>
        <taxon>Actinomycetota</taxon>
        <taxon>Actinomycetes</taxon>
        <taxon>Micrococcales</taxon>
        <taxon>Micrococcaceae</taxon>
        <taxon>Arthrobacter</taxon>
    </lineage>
</organism>
<evidence type="ECO:0000313" key="2">
    <source>
        <dbReference type="Proteomes" id="UP000062833"/>
    </source>
</evidence>
<accession>A0A0M5LWX4</accession>
<name>A0A0M5LWX4_9MICC</name>
<dbReference type="AlphaFoldDB" id="A0A0M5LWX4"/>
<gene>
    <name evidence="1" type="ORF">AOC05_01230</name>
</gene>
<dbReference type="PATRIC" id="fig|656366.3.peg.274"/>
<protein>
    <submittedName>
        <fullName evidence="1">Uncharacterized protein</fullName>
    </submittedName>
</protein>
<dbReference type="KEGG" id="aaq:AOC05_01230"/>
<keyword evidence="2" id="KW-1185">Reference proteome</keyword>
<dbReference type="EMBL" id="CP012677">
    <property type="protein sequence ID" value="ALE91294.1"/>
    <property type="molecule type" value="Genomic_DNA"/>
</dbReference>
<reference evidence="2" key="1">
    <citation type="submission" date="2015-09" db="EMBL/GenBank/DDBJ databases">
        <title>Complete genome of Arthrobacter alpinus strain R3.8.</title>
        <authorList>
            <person name="See-Too W.S."/>
            <person name="Chan K.G."/>
        </authorList>
    </citation>
    <scope>NUCLEOTIDE SEQUENCE [LARGE SCALE GENOMIC DNA]</scope>
    <source>
        <strain evidence="2">R3.8</strain>
    </source>
</reference>
<sequence length="68" mass="7572">MIRESTRAKSPAGGVCRVNLVAHTGYDVGTVRRLQQVAVVLPLVVDAMRGGKFRQPRLRNQQPSRFEP</sequence>